<keyword evidence="2" id="KW-1185">Reference proteome</keyword>
<organism evidence="1 2">
    <name type="scientific">Desulfonema limicola</name>
    <dbReference type="NCBI Taxonomy" id="45656"/>
    <lineage>
        <taxon>Bacteria</taxon>
        <taxon>Pseudomonadati</taxon>
        <taxon>Thermodesulfobacteriota</taxon>
        <taxon>Desulfobacteria</taxon>
        <taxon>Desulfobacterales</taxon>
        <taxon>Desulfococcaceae</taxon>
        <taxon>Desulfonema</taxon>
    </lineage>
</organism>
<dbReference type="Proteomes" id="UP000663720">
    <property type="component" value="Chromosome"/>
</dbReference>
<proteinExistence type="predicted"/>
<evidence type="ECO:0000313" key="1">
    <source>
        <dbReference type="EMBL" id="QTA79827.1"/>
    </source>
</evidence>
<name>A0A975GG25_9BACT</name>
<accession>A0A975GG25</accession>
<evidence type="ECO:0000313" key="2">
    <source>
        <dbReference type="Proteomes" id="UP000663720"/>
    </source>
</evidence>
<dbReference type="EMBL" id="CP061799">
    <property type="protein sequence ID" value="QTA79827.1"/>
    <property type="molecule type" value="Genomic_DNA"/>
</dbReference>
<reference evidence="1" key="1">
    <citation type="journal article" date="2021" name="Microb. Physiol.">
        <title>Proteogenomic Insights into the Physiology of Marine, Sulfate-Reducing, Filamentous Desulfonema limicola and Desulfonema magnum.</title>
        <authorList>
            <person name="Schnaars V."/>
            <person name="Wohlbrand L."/>
            <person name="Scheve S."/>
            <person name="Hinrichs C."/>
            <person name="Reinhardt R."/>
            <person name="Rabus R."/>
        </authorList>
    </citation>
    <scope>NUCLEOTIDE SEQUENCE</scope>
    <source>
        <strain evidence="1">5ac10</strain>
    </source>
</reference>
<dbReference type="RefSeq" id="WP_207691533.1">
    <property type="nucleotide sequence ID" value="NZ_CP061799.1"/>
</dbReference>
<dbReference type="KEGG" id="dli:dnl_21090"/>
<dbReference type="AlphaFoldDB" id="A0A975GG25"/>
<protein>
    <submittedName>
        <fullName evidence="1">Uncharacterized protein</fullName>
    </submittedName>
</protein>
<gene>
    <name evidence="1" type="ORF">dnl_21090</name>
</gene>
<sequence length="108" mass="12867">MIRAITKNGELGKFIAEQQPEMLVEGGYVWWMLRDTQDIIACWEYGKIKSCCLYYPTAIEHYRELLEISKNWNTDFHKDWLEVKNLSEYRINQIKQALDRHQELAQAG</sequence>